<dbReference type="Gene3D" id="1.20.1260.10">
    <property type="match status" value="1"/>
</dbReference>
<dbReference type="RefSeq" id="WP_073067712.1">
    <property type="nucleotide sequence ID" value="NZ_FRCK01000009.1"/>
</dbReference>
<dbReference type="EMBL" id="FRCK01000009">
    <property type="protein sequence ID" value="SHM43135.1"/>
    <property type="molecule type" value="Genomic_DNA"/>
</dbReference>
<name>A0A1M7IR30_9RHOB</name>
<keyword evidence="1" id="KW-1133">Transmembrane helix</keyword>
<keyword evidence="4" id="KW-1185">Reference proteome</keyword>
<sequence>MAQPRPTGQHHGHGRPYLMFWLNMALGLAVMYLVMFTMIDGPRDFRHNLNMLYMAVTMWAPMGIFMLATMPGMFPRKRLNLALYALFAVLTAASFAATRAQALIGDRQFVASMIPHHSGAILMCRQAALQDAELLALCEQIIAAQRREIEQMQAIGARLDRPR</sequence>
<evidence type="ECO:0000259" key="2">
    <source>
        <dbReference type="Pfam" id="PF03713"/>
    </source>
</evidence>
<dbReference type="InterPro" id="IPR005183">
    <property type="entry name" value="DUF305_CopM-like"/>
</dbReference>
<feature type="transmembrane region" description="Helical" evidence="1">
    <location>
        <begin position="51"/>
        <end position="69"/>
    </location>
</feature>
<evidence type="ECO:0000313" key="4">
    <source>
        <dbReference type="Proteomes" id="UP000184444"/>
    </source>
</evidence>
<dbReference type="OrthoDB" id="517560at2"/>
<dbReference type="Pfam" id="PF03713">
    <property type="entry name" value="DUF305"/>
    <property type="match status" value="1"/>
</dbReference>
<proteinExistence type="predicted"/>
<feature type="transmembrane region" description="Helical" evidence="1">
    <location>
        <begin position="20"/>
        <end position="39"/>
    </location>
</feature>
<protein>
    <recommendedName>
        <fullName evidence="2">DUF305 domain-containing protein</fullName>
    </recommendedName>
</protein>
<dbReference type="InterPro" id="IPR012347">
    <property type="entry name" value="Ferritin-like"/>
</dbReference>
<evidence type="ECO:0000313" key="3">
    <source>
        <dbReference type="EMBL" id="SHM43135.1"/>
    </source>
</evidence>
<keyword evidence="1" id="KW-0472">Membrane</keyword>
<keyword evidence="1" id="KW-0812">Transmembrane</keyword>
<dbReference type="Proteomes" id="UP000184444">
    <property type="component" value="Unassembled WGS sequence"/>
</dbReference>
<gene>
    <name evidence="3" type="ORF">SAMN05444389_10970</name>
</gene>
<accession>A0A1M7IR30</accession>
<evidence type="ECO:0000256" key="1">
    <source>
        <dbReference type="SAM" id="Phobius"/>
    </source>
</evidence>
<reference evidence="4" key="1">
    <citation type="submission" date="2016-11" db="EMBL/GenBank/DDBJ databases">
        <authorList>
            <person name="Varghese N."/>
            <person name="Submissions S."/>
        </authorList>
    </citation>
    <scope>NUCLEOTIDE SEQUENCE [LARGE SCALE GENOMIC DNA]</scope>
    <source>
        <strain evidence="4">DSM 6637</strain>
    </source>
</reference>
<feature type="domain" description="DUF305" evidence="2">
    <location>
        <begin position="105"/>
        <end position="155"/>
    </location>
</feature>
<dbReference type="AlphaFoldDB" id="A0A1M7IR30"/>
<dbReference type="STRING" id="53463.SAMN05444389_10970"/>
<organism evidence="3 4">
    <name type="scientific">Paracoccus solventivorans</name>
    <dbReference type="NCBI Taxonomy" id="53463"/>
    <lineage>
        <taxon>Bacteria</taxon>
        <taxon>Pseudomonadati</taxon>
        <taxon>Pseudomonadota</taxon>
        <taxon>Alphaproteobacteria</taxon>
        <taxon>Rhodobacterales</taxon>
        <taxon>Paracoccaceae</taxon>
        <taxon>Paracoccus</taxon>
    </lineage>
</organism>
<feature type="transmembrane region" description="Helical" evidence="1">
    <location>
        <begin position="81"/>
        <end position="98"/>
    </location>
</feature>